<reference evidence="3" key="2">
    <citation type="submission" date="2020-10" db="UniProtKB">
        <authorList>
            <consortium name="WormBaseParasite"/>
        </authorList>
    </citation>
    <scope>IDENTIFICATION</scope>
</reference>
<feature type="transmembrane region" description="Helical" evidence="1">
    <location>
        <begin position="61"/>
        <end position="80"/>
    </location>
</feature>
<proteinExistence type="predicted"/>
<evidence type="ECO:0000313" key="3">
    <source>
        <dbReference type="WBParaSite" id="Pan_g3050.t1"/>
    </source>
</evidence>
<name>A0A7E4VSZ8_PANRE</name>
<dbReference type="Proteomes" id="UP000492821">
    <property type="component" value="Unassembled WGS sequence"/>
</dbReference>
<feature type="transmembrane region" description="Helical" evidence="1">
    <location>
        <begin position="207"/>
        <end position="233"/>
    </location>
</feature>
<feature type="transmembrane region" description="Helical" evidence="1">
    <location>
        <begin position="20"/>
        <end position="41"/>
    </location>
</feature>
<feature type="transmembrane region" description="Helical" evidence="1">
    <location>
        <begin position="157"/>
        <end position="177"/>
    </location>
</feature>
<dbReference type="WBParaSite" id="Pan_g3050.t1">
    <property type="protein sequence ID" value="Pan_g3050.t1"/>
    <property type="gene ID" value="Pan_g3050"/>
</dbReference>
<dbReference type="InterPro" id="IPR052854">
    <property type="entry name" value="Serpentine_rcpt_epsilon"/>
</dbReference>
<dbReference type="AlphaFoldDB" id="A0A7E4VSZ8"/>
<evidence type="ECO:0000256" key="1">
    <source>
        <dbReference type="SAM" id="Phobius"/>
    </source>
</evidence>
<organism evidence="2 3">
    <name type="scientific">Panagrellus redivivus</name>
    <name type="common">Microworm</name>
    <dbReference type="NCBI Taxonomy" id="6233"/>
    <lineage>
        <taxon>Eukaryota</taxon>
        <taxon>Metazoa</taxon>
        <taxon>Ecdysozoa</taxon>
        <taxon>Nematoda</taxon>
        <taxon>Chromadorea</taxon>
        <taxon>Rhabditida</taxon>
        <taxon>Tylenchina</taxon>
        <taxon>Panagrolaimomorpha</taxon>
        <taxon>Panagrolaimoidea</taxon>
        <taxon>Panagrolaimidae</taxon>
        <taxon>Panagrellus</taxon>
    </lineage>
</organism>
<feature type="transmembrane region" description="Helical" evidence="1">
    <location>
        <begin position="253"/>
        <end position="270"/>
    </location>
</feature>
<keyword evidence="1" id="KW-0472">Membrane</keyword>
<keyword evidence="1" id="KW-0812">Transmembrane</keyword>
<keyword evidence="2" id="KW-1185">Reference proteome</keyword>
<protein>
    <submittedName>
        <fullName evidence="3">G_PROTEIN_RECEP_F1_2 domain-containing protein</fullName>
    </submittedName>
</protein>
<reference evidence="2" key="1">
    <citation type="journal article" date="2013" name="Genetics">
        <title>The draft genome and transcriptome of Panagrellus redivivus are shaped by the harsh demands of a free-living lifestyle.</title>
        <authorList>
            <person name="Srinivasan J."/>
            <person name="Dillman A.R."/>
            <person name="Macchietto M.G."/>
            <person name="Heikkinen L."/>
            <person name="Lakso M."/>
            <person name="Fracchia K.M."/>
            <person name="Antoshechkin I."/>
            <person name="Mortazavi A."/>
            <person name="Wong G."/>
            <person name="Sternberg P.W."/>
        </authorList>
    </citation>
    <scope>NUCLEOTIDE SEQUENCE [LARGE SCALE GENOMIC DNA]</scope>
    <source>
        <strain evidence="2">MT8872</strain>
    </source>
</reference>
<feature type="transmembrane region" description="Helical" evidence="1">
    <location>
        <begin position="92"/>
        <end position="113"/>
    </location>
</feature>
<feature type="transmembrane region" description="Helical" evidence="1">
    <location>
        <begin position="125"/>
        <end position="151"/>
    </location>
</feature>
<dbReference type="PANTHER" id="PTHR47518">
    <property type="entry name" value="SERPENTINE RECEPTOR CLASS EPSILON-13-RELATED"/>
    <property type="match status" value="1"/>
</dbReference>
<accession>A0A7E4VSZ8</accession>
<dbReference type="PANTHER" id="PTHR47518:SF9">
    <property type="entry name" value="SERPENTINE RECEPTOR, CLASS T"/>
    <property type="match status" value="1"/>
</dbReference>
<keyword evidence="1" id="KW-1133">Transmembrane helix</keyword>
<evidence type="ECO:0000313" key="2">
    <source>
        <dbReference type="Proteomes" id="UP000492821"/>
    </source>
</evidence>
<sequence>MPIDILKSPPGTHLPPLRLVAIIVEFALCVTVTLTSVLVLYKVQSRTIYHVNLRLSVLNMYLFVPVAEITRIVLLINVVTVETFLSDEVATVIYTISGSTVMALLVMQIPLIVERICATVFYRTYVFWKCWSTLIVIAICWLWVVLMAVQIIVLPPVLVMILLVSSIISVIIIYAILIRINYTRYHTGLAKQSLDVRHQLFENVKSLYPIITNLIVEIVYNIHNVICIFIQFYIVVPSDDIIAYEIEDSIYNIVREVLLIAYCMPFLVFSEHRQKSQFLKKIGNEEQNTSNMYFQQLQKNW</sequence>